<dbReference type="AlphaFoldDB" id="A0A2W5TH45"/>
<evidence type="ECO:0000256" key="3">
    <source>
        <dbReference type="ARBA" id="ARBA00023125"/>
    </source>
</evidence>
<evidence type="ECO:0000313" key="7">
    <source>
        <dbReference type="Proteomes" id="UP000249061"/>
    </source>
</evidence>
<dbReference type="InterPro" id="IPR058163">
    <property type="entry name" value="LysR-type_TF_proteobact-type"/>
</dbReference>
<dbReference type="Pfam" id="PF03466">
    <property type="entry name" value="LysR_substrate"/>
    <property type="match status" value="1"/>
</dbReference>
<comment type="caution">
    <text evidence="6">The sequence shown here is derived from an EMBL/GenBank/DDBJ whole genome shotgun (WGS) entry which is preliminary data.</text>
</comment>
<organism evidence="6 7">
    <name type="scientific">Archangium gephyra</name>
    <dbReference type="NCBI Taxonomy" id="48"/>
    <lineage>
        <taxon>Bacteria</taxon>
        <taxon>Pseudomonadati</taxon>
        <taxon>Myxococcota</taxon>
        <taxon>Myxococcia</taxon>
        <taxon>Myxococcales</taxon>
        <taxon>Cystobacterineae</taxon>
        <taxon>Archangiaceae</taxon>
        <taxon>Archangium</taxon>
    </lineage>
</organism>
<dbReference type="GO" id="GO:0006351">
    <property type="term" value="P:DNA-templated transcription"/>
    <property type="evidence" value="ECO:0007669"/>
    <property type="project" value="TreeGrafter"/>
</dbReference>
<dbReference type="Gene3D" id="1.10.10.10">
    <property type="entry name" value="Winged helix-like DNA-binding domain superfamily/Winged helix DNA-binding domain"/>
    <property type="match status" value="1"/>
</dbReference>
<dbReference type="PANTHER" id="PTHR30537:SF5">
    <property type="entry name" value="HTH-TYPE TRANSCRIPTIONAL ACTIVATOR TTDR-RELATED"/>
    <property type="match status" value="1"/>
</dbReference>
<keyword evidence="2" id="KW-0805">Transcription regulation</keyword>
<evidence type="ECO:0000259" key="5">
    <source>
        <dbReference type="PROSITE" id="PS50931"/>
    </source>
</evidence>
<dbReference type="Proteomes" id="UP000249061">
    <property type="component" value="Unassembled WGS sequence"/>
</dbReference>
<feature type="domain" description="HTH lysR-type" evidence="5">
    <location>
        <begin position="5"/>
        <end position="62"/>
    </location>
</feature>
<evidence type="ECO:0000256" key="4">
    <source>
        <dbReference type="ARBA" id="ARBA00023163"/>
    </source>
</evidence>
<reference evidence="6 7" key="1">
    <citation type="submission" date="2017-08" db="EMBL/GenBank/DDBJ databases">
        <title>Infants hospitalized years apart are colonized by the same room-sourced microbial strains.</title>
        <authorList>
            <person name="Brooks B."/>
            <person name="Olm M.R."/>
            <person name="Firek B.A."/>
            <person name="Baker R."/>
            <person name="Thomas B.C."/>
            <person name="Morowitz M.J."/>
            <person name="Banfield J.F."/>
        </authorList>
    </citation>
    <scope>NUCLEOTIDE SEQUENCE [LARGE SCALE GENOMIC DNA]</scope>
    <source>
        <strain evidence="6">S2_003_000_R2_14</strain>
    </source>
</reference>
<evidence type="ECO:0000256" key="2">
    <source>
        <dbReference type="ARBA" id="ARBA00023015"/>
    </source>
</evidence>
<dbReference type="Pfam" id="PF00126">
    <property type="entry name" value="HTH_1"/>
    <property type="match status" value="1"/>
</dbReference>
<dbReference type="SUPFAM" id="SSF53850">
    <property type="entry name" value="Periplasmic binding protein-like II"/>
    <property type="match status" value="1"/>
</dbReference>
<comment type="similarity">
    <text evidence="1">Belongs to the LysR transcriptional regulatory family.</text>
</comment>
<dbReference type="SUPFAM" id="SSF46785">
    <property type="entry name" value="Winged helix' DNA-binding domain"/>
    <property type="match status" value="1"/>
</dbReference>
<dbReference type="GO" id="GO:0003700">
    <property type="term" value="F:DNA-binding transcription factor activity"/>
    <property type="evidence" value="ECO:0007669"/>
    <property type="project" value="InterPro"/>
</dbReference>
<evidence type="ECO:0000313" key="6">
    <source>
        <dbReference type="EMBL" id="PZR14889.1"/>
    </source>
</evidence>
<dbReference type="PANTHER" id="PTHR30537">
    <property type="entry name" value="HTH-TYPE TRANSCRIPTIONAL REGULATOR"/>
    <property type="match status" value="1"/>
</dbReference>
<dbReference type="InterPro" id="IPR036390">
    <property type="entry name" value="WH_DNA-bd_sf"/>
</dbReference>
<sequence>MMMDELLPLLPTLVHLGRTASVSQTARELGVPRSTVSRRLSRMEELLAVKLAERTTHRLRLTGAGRKLVEGAASALARLDTVREQMMSAQNEVRGVLRVAMPPGVAGAFLGWFLAYLHAEHAGIDIELVVTEKPPRGLDEGFDIVLVMGTPEASPWLRRKLTSVDIIAVASSSYLGERPPPTRVEELAQHTLLTWLTPGHAPTWPKWKGNPVPIKPKLVTNDISMLREMALAGIGIAMLPEHVVLNELSTSRLTPVLPQVLGASIDVFALYPPERRASPVLRAVLEAVRMFAEVQNATVRPKRR</sequence>
<accession>A0A2W5TH45</accession>
<dbReference type="Gene3D" id="3.40.190.290">
    <property type="match status" value="1"/>
</dbReference>
<dbReference type="GO" id="GO:0043565">
    <property type="term" value="F:sequence-specific DNA binding"/>
    <property type="evidence" value="ECO:0007669"/>
    <property type="project" value="TreeGrafter"/>
</dbReference>
<dbReference type="EMBL" id="QFQP01000006">
    <property type="protein sequence ID" value="PZR14889.1"/>
    <property type="molecule type" value="Genomic_DNA"/>
</dbReference>
<dbReference type="InterPro" id="IPR000847">
    <property type="entry name" value="LysR_HTH_N"/>
</dbReference>
<keyword evidence="3" id="KW-0238">DNA-binding</keyword>
<protein>
    <recommendedName>
        <fullName evidence="5">HTH lysR-type domain-containing protein</fullName>
    </recommendedName>
</protein>
<evidence type="ECO:0000256" key="1">
    <source>
        <dbReference type="ARBA" id="ARBA00009437"/>
    </source>
</evidence>
<keyword evidence="4" id="KW-0804">Transcription</keyword>
<dbReference type="InterPro" id="IPR005119">
    <property type="entry name" value="LysR_subst-bd"/>
</dbReference>
<dbReference type="CDD" id="cd08422">
    <property type="entry name" value="PBP2_CrgA_like"/>
    <property type="match status" value="1"/>
</dbReference>
<gene>
    <name evidence="6" type="ORF">DI536_08880</name>
</gene>
<dbReference type="InterPro" id="IPR036388">
    <property type="entry name" value="WH-like_DNA-bd_sf"/>
</dbReference>
<dbReference type="PROSITE" id="PS50931">
    <property type="entry name" value="HTH_LYSR"/>
    <property type="match status" value="1"/>
</dbReference>
<proteinExistence type="inferred from homology"/>
<name>A0A2W5TH45_9BACT</name>